<name>A0A9P8N5E0_9HYPO</name>
<organism evidence="2 3">
    <name type="scientific">Hirsutella rhossiliensis</name>
    <dbReference type="NCBI Taxonomy" id="111463"/>
    <lineage>
        <taxon>Eukaryota</taxon>
        <taxon>Fungi</taxon>
        <taxon>Dikarya</taxon>
        <taxon>Ascomycota</taxon>
        <taxon>Pezizomycotina</taxon>
        <taxon>Sordariomycetes</taxon>
        <taxon>Hypocreomycetidae</taxon>
        <taxon>Hypocreales</taxon>
        <taxon>Ophiocordycipitaceae</taxon>
        <taxon>Hirsutella</taxon>
    </lineage>
</organism>
<feature type="region of interest" description="Disordered" evidence="1">
    <location>
        <begin position="97"/>
        <end position="214"/>
    </location>
</feature>
<comment type="caution">
    <text evidence="2">The sequence shown here is derived from an EMBL/GenBank/DDBJ whole genome shotgun (WGS) entry which is preliminary data.</text>
</comment>
<feature type="compositionally biased region" description="Basic and acidic residues" evidence="1">
    <location>
        <begin position="121"/>
        <end position="132"/>
    </location>
</feature>
<dbReference type="SUPFAM" id="SSF57850">
    <property type="entry name" value="RING/U-box"/>
    <property type="match status" value="1"/>
</dbReference>
<sequence length="301" mass="33631">MAPNRPQFSSINNNPSLCSAWIKSEGRCCQRQISASDKKKRDDLLLVYQRNSRHLSIEMELVRLFFCNGWHRPGGKYPINESARGNIILLLQAENTHPAQPRGHHDTAGAAESENSSSVARRADTDNGREARQSSPAQQRQPPALSEMLSTKGPHEQDSERTTPFVDTGAPSRQRRQQGSFDDNRGYRRSARIQQQQRAAPIPASTASPHPALLQGDETHVAPFITRRSPRRLPARNFAPASVGRVDPRLSQAVEVTKECPICRDELATAQNVARCRSCSNDYHIKCVFTWLSASQKCATW</sequence>
<evidence type="ECO:0000256" key="1">
    <source>
        <dbReference type="SAM" id="MobiDB-lite"/>
    </source>
</evidence>
<reference evidence="2" key="1">
    <citation type="submission" date="2021-09" db="EMBL/GenBank/DDBJ databases">
        <title>A high-quality genome of the endoparasitic fungus Hirsutella rhossiliensis with a comparison of Hirsutella genomes reveals transposable elements contributing to genome size variation.</title>
        <authorList>
            <person name="Lin R."/>
            <person name="Jiao Y."/>
            <person name="Sun X."/>
            <person name="Ling J."/>
            <person name="Xie B."/>
            <person name="Cheng X."/>
        </authorList>
    </citation>
    <scope>NUCLEOTIDE SEQUENCE</scope>
    <source>
        <strain evidence="2">HR02</strain>
    </source>
</reference>
<dbReference type="RefSeq" id="XP_044726311.1">
    <property type="nucleotide sequence ID" value="XM_044859911.1"/>
</dbReference>
<feature type="compositionally biased region" description="Low complexity" evidence="1">
    <location>
        <begin position="192"/>
        <end position="205"/>
    </location>
</feature>
<protein>
    <submittedName>
        <fullName evidence="2">Ring finger domain-containing protein</fullName>
    </submittedName>
</protein>
<dbReference type="AlphaFoldDB" id="A0A9P8N5E0"/>
<evidence type="ECO:0000313" key="3">
    <source>
        <dbReference type="Proteomes" id="UP000824596"/>
    </source>
</evidence>
<dbReference type="OrthoDB" id="3518245at2759"/>
<dbReference type="Gene3D" id="3.30.40.10">
    <property type="entry name" value="Zinc/RING finger domain, C3HC4 (zinc finger)"/>
    <property type="match status" value="1"/>
</dbReference>
<dbReference type="Proteomes" id="UP000824596">
    <property type="component" value="Unassembled WGS sequence"/>
</dbReference>
<dbReference type="InterPro" id="IPR013083">
    <property type="entry name" value="Znf_RING/FYVE/PHD"/>
</dbReference>
<dbReference type="GeneID" id="68350569"/>
<keyword evidence="3" id="KW-1185">Reference proteome</keyword>
<dbReference type="EMBL" id="JAIZPD010000001">
    <property type="protein sequence ID" value="KAH0968798.1"/>
    <property type="molecule type" value="Genomic_DNA"/>
</dbReference>
<gene>
    <name evidence="2" type="ORF">HRG_01440</name>
</gene>
<proteinExistence type="predicted"/>
<feature type="compositionally biased region" description="Low complexity" evidence="1">
    <location>
        <begin position="133"/>
        <end position="146"/>
    </location>
</feature>
<evidence type="ECO:0000313" key="2">
    <source>
        <dbReference type="EMBL" id="KAH0968798.1"/>
    </source>
</evidence>
<accession>A0A9P8N5E0</accession>